<dbReference type="Proteomes" id="UP000256328">
    <property type="component" value="Unassembled WGS sequence"/>
</dbReference>
<gene>
    <name evidence="2" type="ORF">BP5796_10775</name>
</gene>
<comment type="caution">
    <text evidence="2">The sequence shown here is derived from an EMBL/GenBank/DDBJ whole genome shotgun (WGS) entry which is preliminary data.</text>
</comment>
<organism evidence="2 3">
    <name type="scientific">Coleophoma crateriformis</name>
    <dbReference type="NCBI Taxonomy" id="565419"/>
    <lineage>
        <taxon>Eukaryota</taxon>
        <taxon>Fungi</taxon>
        <taxon>Dikarya</taxon>
        <taxon>Ascomycota</taxon>
        <taxon>Pezizomycotina</taxon>
        <taxon>Leotiomycetes</taxon>
        <taxon>Helotiales</taxon>
        <taxon>Dermateaceae</taxon>
        <taxon>Coleophoma</taxon>
    </lineage>
</organism>
<dbReference type="OrthoDB" id="5416807at2759"/>
<evidence type="ECO:0000256" key="1">
    <source>
        <dbReference type="SAM" id="MobiDB-lite"/>
    </source>
</evidence>
<reference evidence="2 3" key="1">
    <citation type="journal article" date="2018" name="IMA Fungus">
        <title>IMA Genome-F 9: Draft genome sequence of Annulohypoxylon stygium, Aspergillus mulundensis, Berkeleyomyces basicola (syn. Thielaviopsis basicola), Ceratocystis smalleyi, two Cercospora beticola strains, Coleophoma cylindrospora, Fusarium fracticaudum, Phialophora cf. hyalina, and Morchella septimelata.</title>
        <authorList>
            <person name="Wingfield B.D."/>
            <person name="Bills G.F."/>
            <person name="Dong Y."/>
            <person name="Huang W."/>
            <person name="Nel W.J."/>
            <person name="Swalarsk-Parry B.S."/>
            <person name="Vaghefi N."/>
            <person name="Wilken P.M."/>
            <person name="An Z."/>
            <person name="de Beer Z.W."/>
            <person name="De Vos L."/>
            <person name="Chen L."/>
            <person name="Duong T.A."/>
            <person name="Gao Y."/>
            <person name="Hammerbacher A."/>
            <person name="Kikkert J.R."/>
            <person name="Li Y."/>
            <person name="Li H."/>
            <person name="Li K."/>
            <person name="Li Q."/>
            <person name="Liu X."/>
            <person name="Ma X."/>
            <person name="Naidoo K."/>
            <person name="Pethybridge S.J."/>
            <person name="Sun J."/>
            <person name="Steenkamp E.T."/>
            <person name="van der Nest M.A."/>
            <person name="van Wyk S."/>
            <person name="Wingfield M.J."/>
            <person name="Xiong C."/>
            <person name="Yue Q."/>
            <person name="Zhang X."/>
        </authorList>
    </citation>
    <scope>NUCLEOTIDE SEQUENCE [LARGE SCALE GENOMIC DNA]</scope>
    <source>
        <strain evidence="2 3">BP5796</strain>
    </source>
</reference>
<dbReference type="AlphaFoldDB" id="A0A3D8QR35"/>
<name>A0A3D8QR35_9HELO</name>
<evidence type="ECO:0000313" key="2">
    <source>
        <dbReference type="EMBL" id="RDW64273.1"/>
    </source>
</evidence>
<feature type="compositionally biased region" description="Polar residues" evidence="1">
    <location>
        <begin position="25"/>
        <end position="36"/>
    </location>
</feature>
<feature type="region of interest" description="Disordered" evidence="1">
    <location>
        <begin position="1"/>
        <end position="50"/>
    </location>
</feature>
<accession>A0A3D8QR35</accession>
<protein>
    <submittedName>
        <fullName evidence="2">Uncharacterized protein</fullName>
    </submittedName>
</protein>
<dbReference type="EMBL" id="PDLN01000016">
    <property type="protein sequence ID" value="RDW64273.1"/>
    <property type="molecule type" value="Genomic_DNA"/>
</dbReference>
<feature type="compositionally biased region" description="Basic and acidic residues" evidence="1">
    <location>
        <begin position="14"/>
        <end position="23"/>
    </location>
</feature>
<keyword evidence="3" id="KW-1185">Reference proteome</keyword>
<proteinExistence type="predicted"/>
<sequence length="111" mass="12373">MGYHTDAWPTKGQSDPKEQERNHVNSRLQASSTGSESETDDKSPNLPQLPKAVFDFFSGVQDKGYPQKQAGQIRARPWMKVWDGLVEPDAKGELWVACPKKCDYGSNLGGY</sequence>
<evidence type="ECO:0000313" key="3">
    <source>
        <dbReference type="Proteomes" id="UP000256328"/>
    </source>
</evidence>